<dbReference type="InterPro" id="IPR024858">
    <property type="entry name" value="GOLGA"/>
</dbReference>
<evidence type="ECO:0000259" key="2">
    <source>
        <dbReference type="Pfam" id="PF15070"/>
    </source>
</evidence>
<feature type="domain" description="Golgin subfamily A conserved" evidence="2">
    <location>
        <begin position="1"/>
        <end position="101"/>
    </location>
</feature>
<dbReference type="EMBL" id="JASSZA010000013">
    <property type="protein sequence ID" value="KAK2095561.1"/>
    <property type="molecule type" value="Genomic_DNA"/>
</dbReference>
<dbReference type="Pfam" id="PF15070">
    <property type="entry name" value="GOLGA2L5"/>
    <property type="match status" value="1"/>
</dbReference>
<keyword evidence="4" id="KW-1185">Reference proteome</keyword>
<dbReference type="PANTHER" id="PTHR10881">
    <property type="entry name" value="GOLGIN SUBFAMILY A MEMBER-RELATED"/>
    <property type="match status" value="1"/>
</dbReference>
<protein>
    <recommendedName>
        <fullName evidence="2">Golgin subfamily A conserved domain-containing protein</fullName>
    </recommendedName>
</protein>
<reference evidence="3 4" key="1">
    <citation type="submission" date="2023-05" db="EMBL/GenBank/DDBJ databases">
        <title>B98-5 Cell Line De Novo Hybrid Assembly: An Optical Mapping Approach.</title>
        <authorList>
            <person name="Kananen K."/>
            <person name="Auerbach J.A."/>
            <person name="Kautto E."/>
            <person name="Blachly J.S."/>
        </authorList>
    </citation>
    <scope>NUCLEOTIDE SEQUENCE [LARGE SCALE GENOMIC DNA]</scope>
    <source>
        <strain evidence="3">B95-8</strain>
        <tissue evidence="3">Cell line</tissue>
    </source>
</reference>
<dbReference type="InterPro" id="IPR043976">
    <property type="entry name" value="GOLGA_cons_dom"/>
</dbReference>
<dbReference type="Proteomes" id="UP001266305">
    <property type="component" value="Unassembled WGS sequence"/>
</dbReference>
<evidence type="ECO:0000256" key="1">
    <source>
        <dbReference type="ARBA" id="ARBA00023054"/>
    </source>
</evidence>
<evidence type="ECO:0000313" key="3">
    <source>
        <dbReference type="EMBL" id="KAK2095561.1"/>
    </source>
</evidence>
<organism evidence="3 4">
    <name type="scientific">Saguinus oedipus</name>
    <name type="common">Cotton-top tamarin</name>
    <name type="synonym">Oedipomidas oedipus</name>
    <dbReference type="NCBI Taxonomy" id="9490"/>
    <lineage>
        <taxon>Eukaryota</taxon>
        <taxon>Metazoa</taxon>
        <taxon>Chordata</taxon>
        <taxon>Craniata</taxon>
        <taxon>Vertebrata</taxon>
        <taxon>Euteleostomi</taxon>
        <taxon>Mammalia</taxon>
        <taxon>Eutheria</taxon>
        <taxon>Euarchontoglires</taxon>
        <taxon>Primates</taxon>
        <taxon>Haplorrhini</taxon>
        <taxon>Platyrrhini</taxon>
        <taxon>Cebidae</taxon>
        <taxon>Callitrichinae</taxon>
        <taxon>Saguinus</taxon>
    </lineage>
</organism>
<accession>A0ABQ9UET0</accession>
<evidence type="ECO:0000313" key="4">
    <source>
        <dbReference type="Proteomes" id="UP001266305"/>
    </source>
</evidence>
<comment type="caution">
    <text evidence="3">The sequence shown here is derived from an EMBL/GenBank/DDBJ whole genome shotgun (WGS) entry which is preliminary data.</text>
</comment>
<name>A0ABQ9UET0_SAGOE</name>
<sequence length="139" mass="16317">MEKLQSHFMELIQEKMDLKEQAEKRMSQYPAVWRDRHHQKHITLYQSQRPVLKLWPRKKYIRRLAQDNEEMKVKLLELLELVLRLVGDGNKWHSKFLAAAQNPADESAPGAPALGDRCQMRLAHRLEPAQVEVREGSTP</sequence>
<keyword evidence="1" id="KW-0175">Coiled coil</keyword>
<dbReference type="PANTHER" id="PTHR10881:SF46">
    <property type="entry name" value="GOLGIN SUBFAMILY A MEMBER 2"/>
    <property type="match status" value="1"/>
</dbReference>
<gene>
    <name evidence="3" type="ORF">P7K49_026977</name>
</gene>
<proteinExistence type="predicted"/>